<sequence>MDSGDLCVSVCLSVCPLSILLACTSPHPVHISMENMKYSTTVLHSPSVRVRRKLALQPLPSAQHQQCTTTDDEPEPTLIGEPELEPEPEITLKPEPTKSMCVSWQDLLCQWGRVRGDVMKPHPSVQQHASFPGTTLLESVFSLSSEFPASPLVPPSPATLSQVCLQWFPSAPQFFFSVLH</sequence>
<gene>
    <name evidence="3" type="ORF">Q8A67_011350</name>
</gene>
<dbReference type="AlphaFoldDB" id="A0AA88Q297"/>
<feature type="region of interest" description="Disordered" evidence="1">
    <location>
        <begin position="61"/>
        <end position="89"/>
    </location>
</feature>
<evidence type="ECO:0000313" key="4">
    <source>
        <dbReference type="Proteomes" id="UP001187343"/>
    </source>
</evidence>
<dbReference type="Proteomes" id="UP001187343">
    <property type="component" value="Unassembled WGS sequence"/>
</dbReference>
<keyword evidence="4" id="KW-1185">Reference proteome</keyword>
<evidence type="ECO:0000313" key="3">
    <source>
        <dbReference type="EMBL" id="KAK2896862.1"/>
    </source>
</evidence>
<evidence type="ECO:0000256" key="1">
    <source>
        <dbReference type="SAM" id="MobiDB-lite"/>
    </source>
</evidence>
<comment type="caution">
    <text evidence="3">The sequence shown here is derived from an EMBL/GenBank/DDBJ whole genome shotgun (WGS) entry which is preliminary data.</text>
</comment>
<evidence type="ECO:0000256" key="2">
    <source>
        <dbReference type="SAM" id="SignalP"/>
    </source>
</evidence>
<reference evidence="3" key="1">
    <citation type="submission" date="2023-08" db="EMBL/GenBank/DDBJ databases">
        <title>Chromosome-level Genome Assembly of mud carp (Cirrhinus molitorella).</title>
        <authorList>
            <person name="Liu H."/>
        </authorList>
    </citation>
    <scope>NUCLEOTIDE SEQUENCE</scope>
    <source>
        <strain evidence="3">Prfri</strain>
        <tissue evidence="3">Muscle</tissue>
    </source>
</reference>
<proteinExistence type="predicted"/>
<dbReference type="EMBL" id="JAUYZG010000010">
    <property type="protein sequence ID" value="KAK2896862.1"/>
    <property type="molecule type" value="Genomic_DNA"/>
</dbReference>
<accession>A0AA88Q297</accession>
<name>A0AA88Q297_9TELE</name>
<feature type="chain" id="PRO_5041722882" evidence="2">
    <location>
        <begin position="27"/>
        <end position="180"/>
    </location>
</feature>
<organism evidence="3 4">
    <name type="scientific">Cirrhinus molitorella</name>
    <name type="common">mud carp</name>
    <dbReference type="NCBI Taxonomy" id="172907"/>
    <lineage>
        <taxon>Eukaryota</taxon>
        <taxon>Metazoa</taxon>
        <taxon>Chordata</taxon>
        <taxon>Craniata</taxon>
        <taxon>Vertebrata</taxon>
        <taxon>Euteleostomi</taxon>
        <taxon>Actinopterygii</taxon>
        <taxon>Neopterygii</taxon>
        <taxon>Teleostei</taxon>
        <taxon>Ostariophysi</taxon>
        <taxon>Cypriniformes</taxon>
        <taxon>Cyprinidae</taxon>
        <taxon>Labeoninae</taxon>
        <taxon>Labeonini</taxon>
        <taxon>Cirrhinus</taxon>
    </lineage>
</organism>
<keyword evidence="2" id="KW-0732">Signal</keyword>
<protein>
    <submittedName>
        <fullName evidence="3">Uncharacterized protein</fullName>
    </submittedName>
</protein>
<feature type="signal peptide" evidence="2">
    <location>
        <begin position="1"/>
        <end position="26"/>
    </location>
</feature>